<keyword evidence="2" id="KW-1003">Cell membrane</keyword>
<keyword evidence="9" id="KW-1185">Reference proteome</keyword>
<keyword evidence="3 6" id="KW-0812">Transmembrane</keyword>
<dbReference type="Pfam" id="PF12823">
    <property type="entry name" value="DUF3817"/>
    <property type="match status" value="1"/>
</dbReference>
<protein>
    <submittedName>
        <fullName evidence="8">Membrane protein</fullName>
    </submittedName>
</protein>
<evidence type="ECO:0000256" key="1">
    <source>
        <dbReference type="ARBA" id="ARBA00004651"/>
    </source>
</evidence>
<evidence type="ECO:0000313" key="8">
    <source>
        <dbReference type="EMBL" id="GGM17028.1"/>
    </source>
</evidence>
<evidence type="ECO:0000313" key="9">
    <source>
        <dbReference type="Proteomes" id="UP000655208"/>
    </source>
</evidence>
<name>A0A917WNE1_9ACTN</name>
<organism evidence="8 9">
    <name type="scientific">Nakamurella endophytica</name>
    <dbReference type="NCBI Taxonomy" id="1748367"/>
    <lineage>
        <taxon>Bacteria</taxon>
        <taxon>Bacillati</taxon>
        <taxon>Actinomycetota</taxon>
        <taxon>Actinomycetes</taxon>
        <taxon>Nakamurellales</taxon>
        <taxon>Nakamurellaceae</taxon>
        <taxon>Nakamurella</taxon>
    </lineage>
</organism>
<reference evidence="8" key="2">
    <citation type="submission" date="2020-09" db="EMBL/GenBank/DDBJ databases">
        <authorList>
            <person name="Sun Q."/>
            <person name="Zhou Y."/>
        </authorList>
    </citation>
    <scope>NUCLEOTIDE SEQUENCE</scope>
    <source>
        <strain evidence="8">CGMCC 4.7308</strain>
    </source>
</reference>
<dbReference type="RefSeq" id="WP_188944766.1">
    <property type="nucleotide sequence ID" value="NZ_BMNA01000017.1"/>
</dbReference>
<keyword evidence="5 6" id="KW-0472">Membrane</keyword>
<dbReference type="InterPro" id="IPR023845">
    <property type="entry name" value="DUF3817_TM"/>
</dbReference>
<dbReference type="PANTHER" id="PTHR40077">
    <property type="entry name" value="MEMBRANE PROTEIN-RELATED"/>
    <property type="match status" value="1"/>
</dbReference>
<sequence length="121" mass="13354">MPVEPTPAPTAAAPSPTVPPRVRSALARYRVAAFVVGWGLLLLCATMVLKYAFGMDWAVKVWGPIHGVLYVGYVLLAFDLAYKDRWSLLGILKVLVAGVIPVLSFVAERWVHRSVLARRRI</sequence>
<comment type="caution">
    <text evidence="8">The sequence shown here is derived from an EMBL/GenBank/DDBJ whole genome shotgun (WGS) entry which is preliminary data.</text>
</comment>
<gene>
    <name evidence="8" type="ORF">GCM10011594_41370</name>
</gene>
<dbReference type="Proteomes" id="UP000655208">
    <property type="component" value="Unassembled WGS sequence"/>
</dbReference>
<evidence type="ECO:0000256" key="6">
    <source>
        <dbReference type="SAM" id="Phobius"/>
    </source>
</evidence>
<evidence type="ECO:0000256" key="4">
    <source>
        <dbReference type="ARBA" id="ARBA00022989"/>
    </source>
</evidence>
<evidence type="ECO:0000256" key="3">
    <source>
        <dbReference type="ARBA" id="ARBA00022692"/>
    </source>
</evidence>
<feature type="transmembrane region" description="Helical" evidence="6">
    <location>
        <begin position="61"/>
        <end position="82"/>
    </location>
</feature>
<feature type="transmembrane region" description="Helical" evidence="6">
    <location>
        <begin position="29"/>
        <end position="49"/>
    </location>
</feature>
<dbReference type="NCBIfam" id="TIGR03954">
    <property type="entry name" value="integ_memb_HG"/>
    <property type="match status" value="1"/>
</dbReference>
<evidence type="ECO:0000259" key="7">
    <source>
        <dbReference type="Pfam" id="PF12823"/>
    </source>
</evidence>
<accession>A0A917WNE1</accession>
<proteinExistence type="predicted"/>
<feature type="transmembrane region" description="Helical" evidence="6">
    <location>
        <begin position="88"/>
        <end position="111"/>
    </location>
</feature>
<comment type="subcellular location">
    <subcellularLocation>
        <location evidence="1">Cell membrane</location>
        <topology evidence="1">Multi-pass membrane protein</topology>
    </subcellularLocation>
</comment>
<evidence type="ECO:0000256" key="2">
    <source>
        <dbReference type="ARBA" id="ARBA00022475"/>
    </source>
</evidence>
<reference evidence="8" key="1">
    <citation type="journal article" date="2014" name="Int. J. Syst. Evol. Microbiol.">
        <title>Complete genome sequence of Corynebacterium casei LMG S-19264T (=DSM 44701T), isolated from a smear-ripened cheese.</title>
        <authorList>
            <consortium name="US DOE Joint Genome Institute (JGI-PGF)"/>
            <person name="Walter F."/>
            <person name="Albersmeier A."/>
            <person name="Kalinowski J."/>
            <person name="Ruckert C."/>
        </authorList>
    </citation>
    <scope>NUCLEOTIDE SEQUENCE</scope>
    <source>
        <strain evidence="8">CGMCC 4.7308</strain>
    </source>
</reference>
<dbReference type="EMBL" id="BMNA01000017">
    <property type="protein sequence ID" value="GGM17028.1"/>
    <property type="molecule type" value="Genomic_DNA"/>
</dbReference>
<dbReference type="PANTHER" id="PTHR40077:SF2">
    <property type="entry name" value="MEMBRANE PROTEIN"/>
    <property type="match status" value="1"/>
</dbReference>
<keyword evidence="4 6" id="KW-1133">Transmembrane helix</keyword>
<dbReference type="GO" id="GO:0005886">
    <property type="term" value="C:plasma membrane"/>
    <property type="evidence" value="ECO:0007669"/>
    <property type="project" value="UniProtKB-SubCell"/>
</dbReference>
<dbReference type="AlphaFoldDB" id="A0A917WNE1"/>
<feature type="domain" description="DUF3817" evidence="7">
    <location>
        <begin position="26"/>
        <end position="113"/>
    </location>
</feature>
<evidence type="ECO:0000256" key="5">
    <source>
        <dbReference type="ARBA" id="ARBA00023136"/>
    </source>
</evidence>